<dbReference type="Gene3D" id="3.40.50.720">
    <property type="entry name" value="NAD(P)-binding Rossmann-like Domain"/>
    <property type="match status" value="3"/>
</dbReference>
<feature type="domain" description="Carrier" evidence="4">
    <location>
        <begin position="692"/>
        <end position="769"/>
    </location>
</feature>
<dbReference type="SUPFAM" id="SSF50129">
    <property type="entry name" value="GroES-like"/>
    <property type="match status" value="1"/>
</dbReference>
<dbReference type="GO" id="GO:0031177">
    <property type="term" value="F:phosphopantetheine binding"/>
    <property type="evidence" value="ECO:0007669"/>
    <property type="project" value="InterPro"/>
</dbReference>
<dbReference type="PROSITE" id="PS01162">
    <property type="entry name" value="QOR_ZETA_CRYSTAL"/>
    <property type="match status" value="1"/>
</dbReference>
<dbReference type="GO" id="GO:0016491">
    <property type="term" value="F:oxidoreductase activity"/>
    <property type="evidence" value="ECO:0007669"/>
    <property type="project" value="InterPro"/>
</dbReference>
<dbReference type="Proteomes" id="UP000655420">
    <property type="component" value="Unassembled WGS sequence"/>
</dbReference>
<dbReference type="InterPro" id="IPR013154">
    <property type="entry name" value="ADH-like_N"/>
</dbReference>
<dbReference type="PANTHER" id="PTHR43775">
    <property type="entry name" value="FATTY ACID SYNTHASE"/>
    <property type="match status" value="1"/>
</dbReference>
<dbReference type="Gene3D" id="1.10.1200.10">
    <property type="entry name" value="ACP-like"/>
    <property type="match status" value="1"/>
</dbReference>
<dbReference type="Pfam" id="PF13602">
    <property type="entry name" value="ADH_zinc_N_2"/>
    <property type="match status" value="1"/>
</dbReference>
<evidence type="ECO:0000256" key="2">
    <source>
        <dbReference type="ARBA" id="ARBA00022553"/>
    </source>
</evidence>
<keyword evidence="3" id="KW-0808">Transferase</keyword>
<evidence type="ECO:0000259" key="4">
    <source>
        <dbReference type="PROSITE" id="PS50075"/>
    </source>
</evidence>
<dbReference type="GO" id="GO:0008270">
    <property type="term" value="F:zinc ion binding"/>
    <property type="evidence" value="ECO:0007669"/>
    <property type="project" value="InterPro"/>
</dbReference>
<dbReference type="GO" id="GO:0004312">
    <property type="term" value="F:fatty acid synthase activity"/>
    <property type="evidence" value="ECO:0007669"/>
    <property type="project" value="TreeGrafter"/>
</dbReference>
<organism evidence="5 6">
    <name type="scientific">Thermohalobaculum xanthum</name>
    <dbReference type="NCBI Taxonomy" id="2753746"/>
    <lineage>
        <taxon>Bacteria</taxon>
        <taxon>Pseudomonadati</taxon>
        <taxon>Pseudomonadota</taxon>
        <taxon>Alphaproteobacteria</taxon>
        <taxon>Rhodobacterales</taxon>
        <taxon>Paracoccaceae</taxon>
        <taxon>Thermohalobaculum</taxon>
    </lineage>
</organism>
<dbReference type="InterPro" id="IPR050091">
    <property type="entry name" value="PKS_NRPS_Biosynth_Enz"/>
</dbReference>
<dbReference type="FunFam" id="3.40.50.720:FF:000209">
    <property type="entry name" value="Polyketide synthase Pks12"/>
    <property type="match status" value="1"/>
</dbReference>
<comment type="caution">
    <text evidence="5">The sequence shown here is derived from an EMBL/GenBank/DDBJ whole genome shotgun (WGS) entry which is preliminary data.</text>
</comment>
<dbReference type="SUPFAM" id="SSF47336">
    <property type="entry name" value="ACP-like"/>
    <property type="match status" value="1"/>
</dbReference>
<dbReference type="Pfam" id="PF00550">
    <property type="entry name" value="PP-binding"/>
    <property type="match status" value="1"/>
</dbReference>
<dbReference type="InterPro" id="IPR020843">
    <property type="entry name" value="ER"/>
</dbReference>
<sequence length="817" mass="85930">MIANEFPACIVRQIDIDPALDSATAGPRLARLIAAPGPERELVIDGDGVAAPRLGALGDPTAAAADARAGAEGCRRLALGREGAVDTLHWASGMRRAPADHEVEIEVAATGLNFRDLMWAQRLLPPEALEDGFAGPTLGMECAGIVTRAGKASGFDAGTRVVAFAPAAFASHVTLDATFAAALPEGVSLEAAAGLPAIFLTAHYGLVELAGLSEGESVLIHGAAGGVGLAAIQVARMRGARVFATAGRPAKRKLVTLMGAEAVFDSRSHAFAEQVRAATGGRGVDVVLNSLAGEAMQRSVDCLAPFGRFVELGKQDYVTNTRLGLRPFRRNLSYFGVDADQLVQARPALTSRIFTELMRGFASGKLTPPPVQVFEPGEAADAFRLMQRSDHVGKIVIRPAKPPQRTAPPPREAVSGKGSWLIVGGLGGFGLATALWLARQGARRLWLTSRKGVPQPGSEGAIAKISALGARVEPLAVDACDREAMETLIARIRAEGSPLEGVIHAAMVLDDAPFAELSPERVAKVMRPKVEAAALLDRLVRPLAPRHFVLYSSISVAFGNPGQAAYVAANAAIEAIAANRRAEGLPGLAIAWGPISDQGYLARAEAQRAFIERRLDGALLAANDALEGLGALLADPEAGPVVRYAPMRWSSLAGDLPLIDTPLFERVDRTRRGAGTARRDFVAEIAGLDDTAARARIVEALTAECARILRQPEASIDPHRPLASLGFDSLMAVDLKMSAEEELGISLPITTLGDQMSLADLSGRVLERLRAGGASDDTDTDAEATVDRLRAQHGDTEVSDRAAEEIRARAERIAGAK</sequence>
<evidence type="ECO:0000256" key="1">
    <source>
        <dbReference type="ARBA" id="ARBA00022450"/>
    </source>
</evidence>
<name>A0A8J7M804_9RHOB</name>
<accession>A0A8J7M804</accession>
<dbReference type="SMART" id="SM00829">
    <property type="entry name" value="PKS_ER"/>
    <property type="match status" value="1"/>
</dbReference>
<dbReference type="InterPro" id="IPR002364">
    <property type="entry name" value="Quin_OxRdtase/zeta-crystal_CS"/>
</dbReference>
<dbReference type="PROSITE" id="PS50075">
    <property type="entry name" value="CARRIER"/>
    <property type="match status" value="1"/>
</dbReference>
<dbReference type="CDD" id="cd05195">
    <property type="entry name" value="enoyl_red"/>
    <property type="match status" value="1"/>
</dbReference>
<dbReference type="PANTHER" id="PTHR43775:SF37">
    <property type="entry name" value="SI:DKEY-61P9.11"/>
    <property type="match status" value="1"/>
</dbReference>
<dbReference type="AlphaFoldDB" id="A0A8J7M804"/>
<dbReference type="SUPFAM" id="SSF51735">
    <property type="entry name" value="NAD(P)-binding Rossmann-fold domains"/>
    <property type="match status" value="2"/>
</dbReference>
<dbReference type="InterPro" id="IPR011032">
    <property type="entry name" value="GroES-like_sf"/>
</dbReference>
<evidence type="ECO:0000313" key="6">
    <source>
        <dbReference type="Proteomes" id="UP000655420"/>
    </source>
</evidence>
<dbReference type="GO" id="GO:0006633">
    <property type="term" value="P:fatty acid biosynthetic process"/>
    <property type="evidence" value="ECO:0007669"/>
    <property type="project" value="TreeGrafter"/>
</dbReference>
<dbReference type="Pfam" id="PF08659">
    <property type="entry name" value="KR"/>
    <property type="match status" value="1"/>
</dbReference>
<proteinExistence type="predicted"/>
<dbReference type="Gene3D" id="3.90.180.10">
    <property type="entry name" value="Medium-chain alcohol dehydrogenases, catalytic domain"/>
    <property type="match status" value="1"/>
</dbReference>
<keyword evidence="1" id="KW-0596">Phosphopantetheine</keyword>
<dbReference type="InterPro" id="IPR036736">
    <property type="entry name" value="ACP-like_sf"/>
</dbReference>
<evidence type="ECO:0000256" key="3">
    <source>
        <dbReference type="ARBA" id="ARBA00022679"/>
    </source>
</evidence>
<dbReference type="InterPro" id="IPR020806">
    <property type="entry name" value="PKS_PP-bd"/>
</dbReference>
<protein>
    <submittedName>
        <fullName evidence="5">SDR family NAD(P)-dependent oxidoreductase</fullName>
    </submittedName>
</protein>
<dbReference type="InterPro" id="IPR013968">
    <property type="entry name" value="PKS_KR"/>
</dbReference>
<dbReference type="Pfam" id="PF08240">
    <property type="entry name" value="ADH_N"/>
    <property type="match status" value="1"/>
</dbReference>
<dbReference type="InterPro" id="IPR036291">
    <property type="entry name" value="NAD(P)-bd_dom_sf"/>
</dbReference>
<reference evidence="5" key="1">
    <citation type="submission" date="2020-12" db="EMBL/GenBank/DDBJ databases">
        <title>Bacterial taxonomy.</title>
        <authorList>
            <person name="Pan X."/>
        </authorList>
    </citation>
    <scope>NUCLEOTIDE SEQUENCE</scope>
    <source>
        <strain evidence="5">M0105</strain>
    </source>
</reference>
<dbReference type="SMART" id="SM00823">
    <property type="entry name" value="PKS_PP"/>
    <property type="match status" value="1"/>
</dbReference>
<dbReference type="EMBL" id="JAEHHL010000007">
    <property type="protein sequence ID" value="MBK0399983.1"/>
    <property type="molecule type" value="Genomic_DNA"/>
</dbReference>
<dbReference type="InterPro" id="IPR057326">
    <property type="entry name" value="KR_dom"/>
</dbReference>
<dbReference type="SMART" id="SM00822">
    <property type="entry name" value="PKS_KR"/>
    <property type="match status" value="1"/>
</dbReference>
<dbReference type="InterPro" id="IPR009081">
    <property type="entry name" value="PP-bd_ACP"/>
</dbReference>
<gene>
    <name evidence="5" type="ORF">H0I76_12360</name>
</gene>
<keyword evidence="6" id="KW-1185">Reference proteome</keyword>
<evidence type="ECO:0000313" key="5">
    <source>
        <dbReference type="EMBL" id="MBK0399983.1"/>
    </source>
</evidence>
<keyword evidence="2" id="KW-0597">Phosphoprotein</keyword>